<dbReference type="AlphaFoldDB" id="A0A225VN52"/>
<accession>A0A225VN52</accession>
<evidence type="ECO:0000313" key="2">
    <source>
        <dbReference type="EMBL" id="OWZ06765.1"/>
    </source>
</evidence>
<organism evidence="2 3">
    <name type="scientific">Phytophthora megakarya</name>
    <dbReference type="NCBI Taxonomy" id="4795"/>
    <lineage>
        <taxon>Eukaryota</taxon>
        <taxon>Sar</taxon>
        <taxon>Stramenopiles</taxon>
        <taxon>Oomycota</taxon>
        <taxon>Peronosporomycetes</taxon>
        <taxon>Peronosporales</taxon>
        <taxon>Peronosporaceae</taxon>
        <taxon>Phytophthora</taxon>
    </lineage>
</organism>
<dbReference type="PANTHER" id="PTHR31569">
    <property type="entry name" value="SWIM-TYPE DOMAIN-CONTAINING PROTEIN"/>
    <property type="match status" value="1"/>
</dbReference>
<protein>
    <recommendedName>
        <fullName evidence="1">ZSWIM1/3 RNaseH-like domain-containing protein</fullName>
    </recommendedName>
</protein>
<dbReference type="PANTHER" id="PTHR31569:SF4">
    <property type="entry name" value="SWIM-TYPE DOMAIN-CONTAINING PROTEIN"/>
    <property type="match status" value="1"/>
</dbReference>
<evidence type="ECO:0000259" key="1">
    <source>
        <dbReference type="Pfam" id="PF21056"/>
    </source>
</evidence>
<gene>
    <name evidence="2" type="ORF">PHMEG_00020939</name>
</gene>
<comment type="caution">
    <text evidence="2">The sequence shown here is derived from an EMBL/GenBank/DDBJ whole genome shotgun (WGS) entry which is preliminary data.</text>
</comment>
<proteinExistence type="predicted"/>
<dbReference type="Proteomes" id="UP000198211">
    <property type="component" value="Unassembled WGS sequence"/>
</dbReference>
<dbReference type="InterPro" id="IPR052579">
    <property type="entry name" value="Zinc_finger_SWIM"/>
</dbReference>
<reference evidence="3" key="1">
    <citation type="submission" date="2017-03" db="EMBL/GenBank/DDBJ databases">
        <title>Phytopthora megakarya and P. palmivora, two closely related causual agents of cacao black pod achieved similar genome size and gene model numbers by different mechanisms.</title>
        <authorList>
            <person name="Ali S."/>
            <person name="Shao J."/>
            <person name="Larry D.J."/>
            <person name="Kronmiller B."/>
            <person name="Shen D."/>
            <person name="Strem M.D."/>
            <person name="Melnick R.L."/>
            <person name="Guiltinan M.J."/>
            <person name="Tyler B.M."/>
            <person name="Meinhardt L.W."/>
            <person name="Bailey B.A."/>
        </authorList>
    </citation>
    <scope>NUCLEOTIDE SEQUENCE [LARGE SCALE GENOMIC DNA]</scope>
    <source>
        <strain evidence="3">zdho120</strain>
    </source>
</reference>
<dbReference type="Pfam" id="PF21056">
    <property type="entry name" value="ZSWIM1-3_RNaseH-like"/>
    <property type="match status" value="1"/>
</dbReference>
<dbReference type="InterPro" id="IPR048324">
    <property type="entry name" value="ZSWIM1-3_RNaseH-like"/>
</dbReference>
<evidence type="ECO:0000313" key="3">
    <source>
        <dbReference type="Proteomes" id="UP000198211"/>
    </source>
</evidence>
<name>A0A225VN52_9STRA</name>
<dbReference type="EMBL" id="NBNE01003827">
    <property type="protein sequence ID" value="OWZ06765.1"/>
    <property type="molecule type" value="Genomic_DNA"/>
</dbReference>
<dbReference type="OrthoDB" id="125488at2759"/>
<feature type="domain" description="ZSWIM1/3 RNaseH-like" evidence="1">
    <location>
        <begin position="63"/>
        <end position="102"/>
    </location>
</feature>
<keyword evidence="3" id="KW-1185">Reference proteome</keyword>
<sequence>MTATCYTYNSLVLVWNHIYELISKTFSIYPQTRFAIPADVVVTANTLQKLGPRGKPFTSTCFEKVATCLTMQTLHMREAFASFSEVLLIDATHGTNEIKYKLNNPKWRDIQCVIVDKDFTELAALKTALPGVRVLLCQFHVIKYLSEEGASSKEQLISCIRLLVYASREREFEKHRKYLTHLINIGSCSRRSGAISANSGISNRDSQDIRLSVNAISEVNNANRDLRRNENSVQEWMHRFKDYFVRNWDTCKDMFSYTRQNALTLGNNTNNRLEASWKQIKDIVNGSMGMDESVALIMLYQSRTEQ</sequence>